<keyword evidence="1" id="KW-1133">Transmembrane helix</keyword>
<reference evidence="2 3" key="1">
    <citation type="submission" date="2024-07" db="EMBL/GenBank/DDBJ databases">
        <authorList>
            <person name="Akdeniz Z."/>
        </authorList>
    </citation>
    <scope>NUCLEOTIDE SEQUENCE [LARGE SCALE GENOMIC DNA]</scope>
</reference>
<keyword evidence="1" id="KW-0472">Membrane</keyword>
<evidence type="ECO:0000313" key="3">
    <source>
        <dbReference type="Proteomes" id="UP001642409"/>
    </source>
</evidence>
<protein>
    <submittedName>
        <fullName evidence="2">Hypothetical_protein</fullName>
    </submittedName>
</protein>
<comment type="caution">
    <text evidence="2">The sequence shown here is derived from an EMBL/GenBank/DDBJ whole genome shotgun (WGS) entry which is preliminary data.</text>
</comment>
<gene>
    <name evidence="2" type="ORF">HINF_LOCUS1453</name>
</gene>
<accession>A0ABP1GHE6</accession>
<proteinExistence type="predicted"/>
<evidence type="ECO:0000256" key="1">
    <source>
        <dbReference type="SAM" id="Phobius"/>
    </source>
</evidence>
<name>A0ABP1GHE6_9EUKA</name>
<organism evidence="2 3">
    <name type="scientific">Hexamita inflata</name>
    <dbReference type="NCBI Taxonomy" id="28002"/>
    <lineage>
        <taxon>Eukaryota</taxon>
        <taxon>Metamonada</taxon>
        <taxon>Diplomonadida</taxon>
        <taxon>Hexamitidae</taxon>
        <taxon>Hexamitinae</taxon>
        <taxon>Hexamita</taxon>
    </lineage>
</organism>
<dbReference type="Proteomes" id="UP001642409">
    <property type="component" value="Unassembled WGS sequence"/>
</dbReference>
<keyword evidence="1" id="KW-0812">Transmembrane</keyword>
<sequence length="164" mass="18593">MQLLILSRQACFDHFSLEPTSKGTFLAFRLTLYPTSQACALNSSRERIGLYVTYGNMTRIFWSYYRLNQSQLYIDLDCSITIPSDQRECNKQLKTSFDSAFVYIDAVDETIYEPEDWKQWTVVFAVVVSLFSVGIVGIAVAAFVICAKKRKPLVLDLDSSADGL</sequence>
<feature type="transmembrane region" description="Helical" evidence="1">
    <location>
        <begin position="122"/>
        <end position="147"/>
    </location>
</feature>
<dbReference type="EMBL" id="CAXDID020000002">
    <property type="protein sequence ID" value="CAL5971513.1"/>
    <property type="molecule type" value="Genomic_DNA"/>
</dbReference>
<evidence type="ECO:0000313" key="2">
    <source>
        <dbReference type="EMBL" id="CAL5971513.1"/>
    </source>
</evidence>
<keyword evidence="3" id="KW-1185">Reference proteome</keyword>